<dbReference type="EMBL" id="AMXN01000004">
    <property type="protein sequence ID" value="ELS60956.1"/>
    <property type="molecule type" value="Genomic_DNA"/>
</dbReference>
<sequence>MPYLSAALYHFTVKNGLIFAVDPYAAAYRMFLTRRESG</sequence>
<proteinExistence type="predicted"/>
<reference evidence="1 2" key="1">
    <citation type="journal article" date="2014" name="Syst. Appl. Microbiol.">
        <title>Genomic insights into the taxonomic status of the three subspecies of Bacillus subtilis.</title>
        <authorList>
            <person name="Yi H."/>
            <person name="Chun J."/>
            <person name="Cha C.J."/>
        </authorList>
    </citation>
    <scope>NUCLEOTIDE SEQUENCE [LARGE SCALE GENOMIC DNA]</scope>
    <source>
        <strain evidence="1 2">KCTC 13429</strain>
    </source>
</reference>
<keyword evidence="2" id="KW-1185">Reference proteome</keyword>
<dbReference type="Proteomes" id="UP000011182">
    <property type="component" value="Unassembled WGS sequence"/>
</dbReference>
<accession>A0A9W5LHR7</accession>
<protein>
    <submittedName>
        <fullName evidence="1">Uncharacterized protein</fullName>
    </submittedName>
</protein>
<comment type="caution">
    <text evidence="1">The sequence shown here is derived from an EMBL/GenBank/DDBJ whole genome shotgun (WGS) entry which is preliminary data.</text>
</comment>
<evidence type="ECO:0000313" key="1">
    <source>
        <dbReference type="EMBL" id="ELS60956.1"/>
    </source>
</evidence>
<dbReference type="AlphaFoldDB" id="A0A9W5LHR7"/>
<gene>
    <name evidence="1" type="ORF">BSI_24160</name>
</gene>
<name>A0A9W5LHR7_9BACI</name>
<organism evidence="1 2">
    <name type="scientific">Bacillus inaquosorum KCTC 13429</name>
    <dbReference type="NCBI Taxonomy" id="1236548"/>
    <lineage>
        <taxon>Bacteria</taxon>
        <taxon>Bacillati</taxon>
        <taxon>Bacillota</taxon>
        <taxon>Bacilli</taxon>
        <taxon>Bacillales</taxon>
        <taxon>Bacillaceae</taxon>
        <taxon>Bacillus</taxon>
    </lineage>
</organism>
<evidence type="ECO:0000313" key="2">
    <source>
        <dbReference type="Proteomes" id="UP000011182"/>
    </source>
</evidence>